<comment type="caution">
    <text evidence="1">The sequence shown here is derived from an EMBL/GenBank/DDBJ whole genome shotgun (WGS) entry which is preliminary data.</text>
</comment>
<protein>
    <submittedName>
        <fullName evidence="1">High mobility group</fullName>
    </submittedName>
</protein>
<sequence>MPPKKSVIKRDPNEPKRPHSAYLLFMHDKRLEIKDSQPDIMPADVMAKTVEAWNNISDKERKHYEERAALMKKAYAEEMAKYKAEHGTPAVESEEDDSPVVPAPTKAPRAKKAKEPVVAAAVVEEEPKKAEAVTNGAPEKRKKKSASAGGVAENAGDRDSEKKKKKKKSHKSKHSESQ</sequence>
<reference evidence="1" key="1">
    <citation type="submission" date="2022-07" db="EMBL/GenBank/DDBJ databases">
        <title>Phylogenomic reconstructions and comparative analyses of Kickxellomycotina fungi.</title>
        <authorList>
            <person name="Reynolds N.K."/>
            <person name="Stajich J.E."/>
            <person name="Barry K."/>
            <person name="Grigoriev I.V."/>
            <person name="Crous P."/>
            <person name="Smith M.E."/>
        </authorList>
    </citation>
    <scope>NUCLEOTIDE SEQUENCE</scope>
    <source>
        <strain evidence="1">CBS 102833</strain>
    </source>
</reference>
<organism evidence="1 2">
    <name type="scientific">Coemansia furcata</name>
    <dbReference type="NCBI Taxonomy" id="417177"/>
    <lineage>
        <taxon>Eukaryota</taxon>
        <taxon>Fungi</taxon>
        <taxon>Fungi incertae sedis</taxon>
        <taxon>Zoopagomycota</taxon>
        <taxon>Kickxellomycotina</taxon>
        <taxon>Kickxellomycetes</taxon>
        <taxon>Kickxellales</taxon>
        <taxon>Kickxellaceae</taxon>
        <taxon>Coemansia</taxon>
    </lineage>
</organism>
<dbReference type="Proteomes" id="UP001140096">
    <property type="component" value="Unassembled WGS sequence"/>
</dbReference>
<gene>
    <name evidence="1" type="primary">HMGB2_1</name>
    <name evidence="1" type="ORF">H4S07_002530</name>
</gene>
<evidence type="ECO:0000313" key="1">
    <source>
        <dbReference type="EMBL" id="KAJ2810686.1"/>
    </source>
</evidence>
<proteinExistence type="predicted"/>
<accession>A0ACC1LLD2</accession>
<dbReference type="EMBL" id="JANBUP010000640">
    <property type="protein sequence ID" value="KAJ2810686.1"/>
    <property type="molecule type" value="Genomic_DNA"/>
</dbReference>
<name>A0ACC1LLD2_9FUNG</name>
<evidence type="ECO:0000313" key="2">
    <source>
        <dbReference type="Proteomes" id="UP001140096"/>
    </source>
</evidence>
<keyword evidence="2" id="KW-1185">Reference proteome</keyword>